<dbReference type="GO" id="GO:0005524">
    <property type="term" value="F:ATP binding"/>
    <property type="evidence" value="ECO:0007669"/>
    <property type="project" value="UniProtKB-KW"/>
</dbReference>
<evidence type="ECO:0000256" key="3">
    <source>
        <dbReference type="ARBA" id="ARBA00022695"/>
    </source>
</evidence>
<evidence type="ECO:0000256" key="1">
    <source>
        <dbReference type="ARBA" id="ARBA00001823"/>
    </source>
</evidence>
<keyword evidence="10" id="KW-0418">Kinase</keyword>
<feature type="domain" description="ATP-sulfurylase PUA-like" evidence="9">
    <location>
        <begin position="37"/>
        <end position="184"/>
    </location>
</feature>
<keyword evidence="2 10" id="KW-0808">Transferase</keyword>
<dbReference type="EC" id="2.7.1.25" evidence="10"/>
<dbReference type="InterPro" id="IPR027417">
    <property type="entry name" value="P-loop_NTPase"/>
</dbReference>
<dbReference type="InterPro" id="IPR002650">
    <property type="entry name" value="Sulphate_adenylyltransferase"/>
</dbReference>
<sequence length="592" mass="67226">MITGCRTLRYYLHLTYDGLRLIFTGMLNKTNEYSESLLVHFRRAEELRQRALDFKALDLSVGQLCDLELLLNRALYPLAGFLNRADYESVLERMRLADGTVWPMPICLDVGEEVAASLTKGQRLVLNDQEGFLLAVMTVQDVWQPDKKKEAQAVFGTDDPARHPGVRHLYEQVHDWYVGGPVEGVIPPVHYDFRDLRLTPSETHRRFIQYGWRRVLGFHTQEYLHCAHREMVLAAAREVGASVFLHPVVGLEHPGSMDHYTHVRCYQAFVDKFPKNMIMLGITPLAERWAGPREALWHAMIRKNYGCSHFMVADDHGDPFAGTGRDLFYPLHAAQELVREYVPETGIAMVPQKKMGYLEDQARYVFLEGTEQPAVKTISSEELRHRLEWGLEIPAWFSYPEVVAELRQSFPPRSQQGFTIFMTGLSGSGKSTIAKVLMVKFMEMRDRPVTLLDGDIVRKNLSSELTYSRVHRNLNVTRIGFVAGEITKNGGIALCAPIAPYEESRQANRDLISRYGGYIEVHVATPLEVCEQRDRKGLYAKARAGKIKGVTGISDPYIPPARPELVIDTSAMTPAEAVQEILLYLEEQGYIT</sequence>
<dbReference type="Gene3D" id="3.40.50.300">
    <property type="entry name" value="P-loop containing nucleotide triphosphate hydrolases"/>
    <property type="match status" value="1"/>
</dbReference>
<dbReference type="EMBL" id="UOEY01000001">
    <property type="protein sequence ID" value="VAW33993.1"/>
    <property type="molecule type" value="Genomic_DNA"/>
</dbReference>
<dbReference type="PANTHER" id="PTHR42700">
    <property type="entry name" value="SULFATE ADENYLYLTRANSFERASE"/>
    <property type="match status" value="1"/>
</dbReference>
<evidence type="ECO:0000256" key="5">
    <source>
        <dbReference type="ARBA" id="ARBA00022840"/>
    </source>
</evidence>
<keyword evidence="5" id="KW-0067">ATP-binding</keyword>
<evidence type="ECO:0000259" key="9">
    <source>
        <dbReference type="Pfam" id="PF14306"/>
    </source>
</evidence>
<keyword evidence="3 10" id="KW-0548">Nucleotidyltransferase</keyword>
<dbReference type="GO" id="GO:0005737">
    <property type="term" value="C:cytoplasm"/>
    <property type="evidence" value="ECO:0007669"/>
    <property type="project" value="TreeGrafter"/>
</dbReference>
<dbReference type="InterPro" id="IPR024951">
    <property type="entry name" value="Sulfurylase_cat_dom"/>
</dbReference>
<dbReference type="InterPro" id="IPR050512">
    <property type="entry name" value="Sulf_AdTrans/APS_kinase"/>
</dbReference>
<evidence type="ECO:0000313" key="10">
    <source>
        <dbReference type="EMBL" id="VAW33993.1"/>
    </source>
</evidence>
<dbReference type="EC" id="2.7.7.4" evidence="10"/>
<dbReference type="FunFam" id="3.40.50.300:FF:000802">
    <property type="entry name" value="Sulfate adenylyltransferase"/>
    <property type="match status" value="1"/>
</dbReference>
<keyword evidence="4" id="KW-0547">Nucleotide-binding</keyword>
<dbReference type="InterPro" id="IPR014729">
    <property type="entry name" value="Rossmann-like_a/b/a_fold"/>
</dbReference>
<dbReference type="CDD" id="cd02027">
    <property type="entry name" value="APSK"/>
    <property type="match status" value="1"/>
</dbReference>
<evidence type="ECO:0000256" key="6">
    <source>
        <dbReference type="ARBA" id="ARBA00024327"/>
    </source>
</evidence>
<comment type="pathway">
    <text evidence="6">Sulfur metabolism; hydrogen sulfide biosynthesis; sulfite from sulfate.</text>
</comment>
<dbReference type="AlphaFoldDB" id="A0A3B0V0S8"/>
<dbReference type="InterPro" id="IPR002891">
    <property type="entry name" value="APS"/>
</dbReference>
<dbReference type="NCBIfam" id="TIGR00455">
    <property type="entry name" value="apsK"/>
    <property type="match status" value="1"/>
</dbReference>
<dbReference type="PANTHER" id="PTHR42700:SF1">
    <property type="entry name" value="SULFATE ADENYLYLTRANSFERASE"/>
    <property type="match status" value="1"/>
</dbReference>
<evidence type="ECO:0000256" key="4">
    <source>
        <dbReference type="ARBA" id="ARBA00022741"/>
    </source>
</evidence>
<dbReference type="GO" id="GO:0004781">
    <property type="term" value="F:sulfate adenylyltransferase (ATP) activity"/>
    <property type="evidence" value="ECO:0007669"/>
    <property type="project" value="UniProtKB-EC"/>
</dbReference>
<reference evidence="10" key="1">
    <citation type="submission" date="2018-06" db="EMBL/GenBank/DDBJ databases">
        <authorList>
            <person name="Zhirakovskaya E."/>
        </authorList>
    </citation>
    <scope>NUCLEOTIDE SEQUENCE</scope>
</reference>
<dbReference type="GO" id="GO:0010134">
    <property type="term" value="P:sulfate assimilation via adenylyl sulfate reduction"/>
    <property type="evidence" value="ECO:0007669"/>
    <property type="project" value="TreeGrafter"/>
</dbReference>
<feature type="domain" description="Sulphate adenylyltransferase catalytic" evidence="8">
    <location>
        <begin position="195"/>
        <end position="408"/>
    </location>
</feature>
<dbReference type="InterPro" id="IPR015947">
    <property type="entry name" value="PUA-like_sf"/>
</dbReference>
<comment type="catalytic activity">
    <reaction evidence="1">
        <text>adenosine 5'-phosphosulfate + ATP = 3'-phosphoadenylyl sulfate + ADP + H(+)</text>
        <dbReference type="Rhea" id="RHEA:24152"/>
        <dbReference type="ChEBI" id="CHEBI:15378"/>
        <dbReference type="ChEBI" id="CHEBI:30616"/>
        <dbReference type="ChEBI" id="CHEBI:58243"/>
        <dbReference type="ChEBI" id="CHEBI:58339"/>
        <dbReference type="ChEBI" id="CHEBI:456216"/>
        <dbReference type="EC" id="2.7.1.25"/>
    </reaction>
</comment>
<dbReference type="Gene3D" id="3.40.50.620">
    <property type="entry name" value="HUPs"/>
    <property type="match status" value="1"/>
</dbReference>
<dbReference type="SUPFAM" id="SSF52540">
    <property type="entry name" value="P-loop containing nucleoside triphosphate hydrolases"/>
    <property type="match status" value="1"/>
</dbReference>
<dbReference type="GO" id="GO:0019379">
    <property type="term" value="P:sulfate assimilation, phosphoadenylyl sulfate reduction by phosphoadenylyl-sulfate reductase (thioredoxin)"/>
    <property type="evidence" value="ECO:0007669"/>
    <property type="project" value="TreeGrafter"/>
</dbReference>
<dbReference type="Gene3D" id="3.10.400.10">
    <property type="entry name" value="Sulfate adenylyltransferase"/>
    <property type="match status" value="1"/>
</dbReference>
<dbReference type="InterPro" id="IPR059117">
    <property type="entry name" value="APS_kinase_dom"/>
</dbReference>
<dbReference type="GO" id="GO:0004020">
    <property type="term" value="F:adenylylsulfate kinase activity"/>
    <property type="evidence" value="ECO:0007669"/>
    <property type="project" value="UniProtKB-EC"/>
</dbReference>
<name>A0A3B0V0S8_9ZZZZ</name>
<feature type="domain" description="APS kinase" evidence="7">
    <location>
        <begin position="416"/>
        <end position="568"/>
    </location>
</feature>
<dbReference type="NCBIfam" id="NF004040">
    <property type="entry name" value="PRK05537.1"/>
    <property type="match status" value="1"/>
</dbReference>
<dbReference type="SUPFAM" id="SSF88697">
    <property type="entry name" value="PUA domain-like"/>
    <property type="match status" value="1"/>
</dbReference>
<dbReference type="Pfam" id="PF01583">
    <property type="entry name" value="APS_kinase"/>
    <property type="match status" value="1"/>
</dbReference>
<dbReference type="SUPFAM" id="SSF52374">
    <property type="entry name" value="Nucleotidylyl transferase"/>
    <property type="match status" value="1"/>
</dbReference>
<evidence type="ECO:0000259" key="7">
    <source>
        <dbReference type="Pfam" id="PF01583"/>
    </source>
</evidence>
<organism evidence="10">
    <name type="scientific">hydrothermal vent metagenome</name>
    <dbReference type="NCBI Taxonomy" id="652676"/>
    <lineage>
        <taxon>unclassified sequences</taxon>
        <taxon>metagenomes</taxon>
        <taxon>ecological metagenomes</taxon>
    </lineage>
</organism>
<proteinExistence type="predicted"/>
<dbReference type="NCBIfam" id="TIGR00339">
    <property type="entry name" value="sopT"/>
    <property type="match status" value="1"/>
</dbReference>
<evidence type="ECO:0000256" key="2">
    <source>
        <dbReference type="ARBA" id="ARBA00022679"/>
    </source>
</evidence>
<gene>
    <name evidence="10" type="ORF">MNBD_DELTA04-1416</name>
</gene>
<protein>
    <submittedName>
        <fullName evidence="10">Sulfate adenylyltransferase / Adenylylsulfate kinase</fullName>
        <ecNumber evidence="10">2.7.1.25</ecNumber>
        <ecNumber evidence="10">2.7.7.4</ecNumber>
    </submittedName>
</protein>
<dbReference type="InterPro" id="IPR025980">
    <property type="entry name" value="ATP-Sase_PUA-like_dom"/>
</dbReference>
<dbReference type="Pfam" id="PF01747">
    <property type="entry name" value="ATP-sulfurylase"/>
    <property type="match status" value="1"/>
</dbReference>
<dbReference type="Pfam" id="PF14306">
    <property type="entry name" value="PUA_2"/>
    <property type="match status" value="1"/>
</dbReference>
<evidence type="ECO:0000259" key="8">
    <source>
        <dbReference type="Pfam" id="PF01747"/>
    </source>
</evidence>
<accession>A0A3B0V0S8</accession>